<feature type="compositionally biased region" description="Low complexity" evidence="4">
    <location>
        <begin position="624"/>
        <end position="637"/>
    </location>
</feature>
<feature type="coiled-coil region" evidence="3">
    <location>
        <begin position="339"/>
        <end position="369"/>
    </location>
</feature>
<keyword evidence="3" id="KW-0175">Coiled coil</keyword>
<feature type="domain" description="Fibronectin type-III" evidence="5">
    <location>
        <begin position="579"/>
        <end position="896"/>
    </location>
</feature>
<dbReference type="GO" id="GO:0000272">
    <property type="term" value="P:polysaccharide catabolic process"/>
    <property type="evidence" value="ECO:0007669"/>
    <property type="project" value="UniProtKB-KW"/>
</dbReference>
<sequence>MPWDVRERRRYEDEVLAAARTGGPPADLFVRYGMGADRERRLSADPEAFAAHVAAVCTYWRGLQARRRTLRRVLVDLVAAHERLDREGALTHGHFSRVRAEAAARALAEWSDIADGLSTSLVDRWALRAMAGSVGMPEGEAERLLRERGVRVVEQLPELPVQPPVRTFRSLRDNLRTRGAVFSPEVVFGAGRLAGGFTVVDGFRLVDGGVLDDAALDGAVARVQVEPLTEGKAAAENVLGVLRSCATRAERDAVVLWEVAEELRARPAEVGEAALARPWARRGLAEAEAALLAAAVRRRPAGSDRVARAEREVRDLLADDQLRQAQAAAADLPADHGAAAQVRERAVRVEELSARAEEELREGRDEEAARALAAACALAADDDGLRARLGEVPPLPPREVRARVEGRGAVVVWRPSPSLVGRIGYRVLRRVGRGAREALAGEVSGTEFIDPGLPVGTEVRYAVAAVREGRGTSEPGVTDPVLLAPEVGDLSVHAGEEEVTGAWRVPPEAVRVEVVRGEGAPPRGGDGVRVATDGMGFRDRGVRPDVEYYYRVRAVYLTSGGSARGSEGLVRRVVPGPPPPPVEDLLVVPDGEGGFTASWTPPARGRVSLRTAGARPPWPPGTRVPPAEVAAHGAPVPAVSPPGSPVPSGPYGGRPADAPPVSATVTGAKPAPAGAGGTAGGTAGAVEAAPAPGARGADGASRDGAAEGALGADGTAAVPARNRNGAPGTARAGGKDRADGIGDVFPPSGSAGALPGEGAAEPGGAHGARGTCAADRAENAPGGDRNTPTGQDERTDRAPREDRAPAPDETPGTNGAASSGETQRTREAPRADRPGRAPGGAPASGETVGIDEAGGTAGAGRAALGPPERERVRVELGPGTHHVVAVTSCGDQAVVGASVRVVAVPAVAGLHARRFGDLVRLGWTWPEGASAAAVTWRPADPDDTSGPSRDGGEALCERPRYEAGGGFEAPMGPGTARVAVRAVVGGTPGPPAVLTVPGGGVLDYRVAPAGLLRRDRRVTVAAGTACTCPRIAVVYAEGGFPPDRVDQGLVLAVFPSRRLAAGQRLSLRVRPPRTARPAWLVCLPLGDVPDGTRLCQPSVKELRL</sequence>
<dbReference type="SMART" id="SM00060">
    <property type="entry name" value="FN3"/>
    <property type="match status" value="3"/>
</dbReference>
<dbReference type="InterPro" id="IPR058692">
    <property type="entry name" value="Fn3_SaeA_2nd"/>
</dbReference>
<dbReference type="SUPFAM" id="SSF49265">
    <property type="entry name" value="Fibronectin type III"/>
    <property type="match status" value="2"/>
</dbReference>
<feature type="region of interest" description="Disordered" evidence="4">
    <location>
        <begin position="610"/>
        <end position="868"/>
    </location>
</feature>
<protein>
    <recommendedName>
        <fullName evidence="5">Fibronectin type-III domain-containing protein</fullName>
    </recommendedName>
</protein>
<keyword evidence="1" id="KW-0326">Glycosidase</keyword>
<feature type="domain" description="Fibronectin type-III" evidence="5">
    <location>
        <begin position="484"/>
        <end position="562"/>
    </location>
</feature>
<feature type="domain" description="Fibronectin type-III" evidence="5">
    <location>
        <begin position="394"/>
        <end position="473"/>
    </location>
</feature>
<feature type="compositionally biased region" description="Pro residues" evidence="4">
    <location>
        <begin position="638"/>
        <end position="648"/>
    </location>
</feature>
<evidence type="ECO:0000256" key="4">
    <source>
        <dbReference type="SAM" id="MobiDB-lite"/>
    </source>
</evidence>
<keyword evidence="2" id="KW-0624">Polysaccharide degradation</keyword>
<organism evidence="6 7">
    <name type="scientific">Nocardiopsis flavescens</name>
    <dbReference type="NCBI Taxonomy" id="758803"/>
    <lineage>
        <taxon>Bacteria</taxon>
        <taxon>Bacillati</taxon>
        <taxon>Actinomycetota</taxon>
        <taxon>Actinomycetes</taxon>
        <taxon>Streptosporangiales</taxon>
        <taxon>Nocardiopsidaceae</taxon>
        <taxon>Nocardiopsis</taxon>
    </lineage>
</organism>
<dbReference type="CDD" id="cd00063">
    <property type="entry name" value="FN3"/>
    <property type="match status" value="1"/>
</dbReference>
<keyword evidence="7" id="KW-1185">Reference proteome</keyword>
<feature type="compositionally biased region" description="Basic and acidic residues" evidence="4">
    <location>
        <begin position="791"/>
        <end position="806"/>
    </location>
</feature>
<dbReference type="Proteomes" id="UP000184452">
    <property type="component" value="Unassembled WGS sequence"/>
</dbReference>
<feature type="compositionally biased region" description="Gly residues" evidence="4">
    <location>
        <begin position="674"/>
        <end position="683"/>
    </location>
</feature>
<dbReference type="OrthoDB" id="5506232at2"/>
<evidence type="ECO:0000313" key="6">
    <source>
        <dbReference type="EMBL" id="SHI79232.1"/>
    </source>
</evidence>
<dbReference type="InterPro" id="IPR013783">
    <property type="entry name" value="Ig-like_fold"/>
</dbReference>
<feature type="compositionally biased region" description="Low complexity" evidence="4">
    <location>
        <begin position="684"/>
        <end position="699"/>
    </location>
</feature>
<feature type="compositionally biased region" description="Low complexity" evidence="4">
    <location>
        <begin position="746"/>
        <end position="763"/>
    </location>
</feature>
<dbReference type="InterPro" id="IPR003961">
    <property type="entry name" value="FN3_dom"/>
</dbReference>
<evidence type="ECO:0000313" key="7">
    <source>
        <dbReference type="Proteomes" id="UP000184452"/>
    </source>
</evidence>
<dbReference type="RefSeq" id="WP_073375680.1">
    <property type="nucleotide sequence ID" value="NZ_FQZK01000002.1"/>
</dbReference>
<dbReference type="AlphaFoldDB" id="A0A1M6E150"/>
<evidence type="ECO:0000256" key="1">
    <source>
        <dbReference type="ARBA" id="ARBA00023295"/>
    </source>
</evidence>
<dbReference type="Pfam" id="PF25833">
    <property type="entry name" value="Fn3_SaeA_3rd"/>
    <property type="match status" value="1"/>
</dbReference>
<accession>A0A1M6E150</accession>
<dbReference type="EMBL" id="FQZK01000002">
    <property type="protein sequence ID" value="SHI79232.1"/>
    <property type="molecule type" value="Genomic_DNA"/>
</dbReference>
<feature type="compositionally biased region" description="Basic and acidic residues" evidence="4">
    <location>
        <begin position="823"/>
        <end position="835"/>
    </location>
</feature>
<keyword evidence="2" id="KW-0119">Carbohydrate metabolism</keyword>
<dbReference type="STRING" id="758803.SAMN05421803_102107"/>
<proteinExistence type="predicted"/>
<dbReference type="GO" id="GO:0016798">
    <property type="term" value="F:hydrolase activity, acting on glycosyl bonds"/>
    <property type="evidence" value="ECO:0007669"/>
    <property type="project" value="UniProtKB-KW"/>
</dbReference>
<reference evidence="6 7" key="1">
    <citation type="submission" date="2016-11" db="EMBL/GenBank/DDBJ databases">
        <authorList>
            <person name="Jaros S."/>
            <person name="Januszkiewicz K."/>
            <person name="Wedrychowicz H."/>
        </authorList>
    </citation>
    <scope>NUCLEOTIDE SEQUENCE [LARGE SCALE GENOMIC DNA]</scope>
    <source>
        <strain evidence="6 7">CGMCC 4.5723</strain>
    </source>
</reference>
<evidence type="ECO:0000256" key="3">
    <source>
        <dbReference type="SAM" id="Coils"/>
    </source>
</evidence>
<feature type="compositionally biased region" description="Polar residues" evidence="4">
    <location>
        <begin position="811"/>
        <end position="822"/>
    </location>
</feature>
<dbReference type="InterPro" id="IPR036116">
    <property type="entry name" value="FN3_sf"/>
</dbReference>
<feature type="compositionally biased region" description="Low complexity" evidence="4">
    <location>
        <begin position="663"/>
        <end position="673"/>
    </location>
</feature>
<evidence type="ECO:0000259" key="5">
    <source>
        <dbReference type="SMART" id="SM00060"/>
    </source>
</evidence>
<name>A0A1M6E150_9ACTN</name>
<dbReference type="Gene3D" id="2.60.40.10">
    <property type="entry name" value="Immunoglobulins"/>
    <property type="match status" value="2"/>
</dbReference>
<feature type="region of interest" description="Disordered" evidence="4">
    <location>
        <begin position="936"/>
        <end position="955"/>
    </location>
</feature>
<gene>
    <name evidence="6" type="ORF">SAMN05421803_102107</name>
</gene>
<keyword evidence="1" id="KW-0378">Hydrolase</keyword>
<evidence type="ECO:0000256" key="2">
    <source>
        <dbReference type="ARBA" id="ARBA00023326"/>
    </source>
</evidence>
<feature type="compositionally biased region" description="Low complexity" evidence="4">
    <location>
        <begin position="706"/>
        <end position="717"/>
    </location>
</feature>